<reference evidence="4" key="1">
    <citation type="journal article" date="2019" name="Int. J. Syst. Evol. Microbiol.">
        <title>The Global Catalogue of Microorganisms (GCM) 10K type strain sequencing project: providing services to taxonomists for standard genome sequencing and annotation.</title>
        <authorList>
            <consortium name="The Broad Institute Genomics Platform"/>
            <consortium name="The Broad Institute Genome Sequencing Center for Infectious Disease"/>
            <person name="Wu L."/>
            <person name="Ma J."/>
        </authorList>
    </citation>
    <scope>NUCLEOTIDE SEQUENCE [LARGE SCALE GENOMIC DNA]</scope>
    <source>
        <strain evidence="4">KCTC 42964</strain>
    </source>
</reference>
<keyword evidence="2" id="KW-0732">Signal</keyword>
<feature type="chain" id="PRO_5046791261" evidence="2">
    <location>
        <begin position="26"/>
        <end position="190"/>
    </location>
</feature>
<feature type="region of interest" description="Disordered" evidence="1">
    <location>
        <begin position="27"/>
        <end position="65"/>
    </location>
</feature>
<proteinExistence type="predicted"/>
<dbReference type="Proteomes" id="UP001595528">
    <property type="component" value="Unassembled WGS sequence"/>
</dbReference>
<dbReference type="InterPro" id="IPR038696">
    <property type="entry name" value="IalB_sf"/>
</dbReference>
<dbReference type="Pfam" id="PF06776">
    <property type="entry name" value="IalB"/>
    <property type="match status" value="1"/>
</dbReference>
<accession>A0ABV7LAD1</accession>
<evidence type="ECO:0000256" key="2">
    <source>
        <dbReference type="SAM" id="SignalP"/>
    </source>
</evidence>
<organism evidence="3 4">
    <name type="scientific">Marinibaculum pumilum</name>
    <dbReference type="NCBI Taxonomy" id="1766165"/>
    <lineage>
        <taxon>Bacteria</taxon>
        <taxon>Pseudomonadati</taxon>
        <taxon>Pseudomonadota</taxon>
        <taxon>Alphaproteobacteria</taxon>
        <taxon>Rhodospirillales</taxon>
        <taxon>Rhodospirillaceae</taxon>
        <taxon>Marinibaculum</taxon>
    </lineage>
</organism>
<feature type="signal peptide" evidence="2">
    <location>
        <begin position="1"/>
        <end position="25"/>
    </location>
</feature>
<dbReference type="Gene3D" id="2.60.40.1880">
    <property type="entry name" value="Invasion associated locus B (IalB) protein"/>
    <property type="match status" value="1"/>
</dbReference>
<gene>
    <name evidence="3" type="ORF">ACFOGJ_29035</name>
</gene>
<dbReference type="InterPro" id="IPR010642">
    <property type="entry name" value="Invasion_prot_B"/>
</dbReference>
<dbReference type="EMBL" id="JBHRTR010000054">
    <property type="protein sequence ID" value="MFC3231328.1"/>
    <property type="molecule type" value="Genomic_DNA"/>
</dbReference>
<keyword evidence="4" id="KW-1185">Reference proteome</keyword>
<dbReference type="RefSeq" id="WP_379907083.1">
    <property type="nucleotide sequence ID" value="NZ_JBHRTR010000054.1"/>
</dbReference>
<sequence>MRSCGLALAASALLALALTASPALAQQADQQAQQPQPQQGVGTPPRAPQAEEVSRHGDWSVQCFPPDQSGQRHCEAVQVVAQEGVQQPLLRVAVGKAPGNGPAVLQFIVPLGAQLQRGFKFSVDGGAPRDLPATTCLPFGCIVETRLDDGLLASMRKGIKGTMTVVDLRNQTIGIPISLSGFTAATGEVL</sequence>
<evidence type="ECO:0000313" key="3">
    <source>
        <dbReference type="EMBL" id="MFC3231328.1"/>
    </source>
</evidence>
<evidence type="ECO:0000313" key="4">
    <source>
        <dbReference type="Proteomes" id="UP001595528"/>
    </source>
</evidence>
<comment type="caution">
    <text evidence="3">The sequence shown here is derived from an EMBL/GenBank/DDBJ whole genome shotgun (WGS) entry which is preliminary data.</text>
</comment>
<evidence type="ECO:0000256" key="1">
    <source>
        <dbReference type="SAM" id="MobiDB-lite"/>
    </source>
</evidence>
<feature type="compositionally biased region" description="Low complexity" evidence="1">
    <location>
        <begin position="27"/>
        <end position="39"/>
    </location>
</feature>
<protein>
    <submittedName>
        <fullName evidence="3">Invasion associated locus B family protein</fullName>
    </submittedName>
</protein>
<name>A0ABV7LAD1_9PROT</name>